<comment type="caution">
    <text evidence="6">The sequence shown here is derived from an EMBL/GenBank/DDBJ whole genome shotgun (WGS) entry which is preliminary data.</text>
</comment>
<gene>
    <name evidence="6" type="ORF">GCM10011501_09740</name>
</gene>
<evidence type="ECO:0000313" key="6">
    <source>
        <dbReference type="EMBL" id="GHE83343.1"/>
    </source>
</evidence>
<keyword evidence="2" id="KW-0813">Transport</keyword>
<keyword evidence="7" id="KW-1185">Reference proteome</keyword>
<keyword evidence="4" id="KW-0997">Cell inner membrane</keyword>
<dbReference type="Gene3D" id="3.40.190.10">
    <property type="entry name" value="Periplasmic binding protein-like II"/>
    <property type="match status" value="2"/>
</dbReference>
<dbReference type="Pfam" id="PF13379">
    <property type="entry name" value="NMT1_2"/>
    <property type="match status" value="1"/>
</dbReference>
<dbReference type="InterPro" id="IPR044527">
    <property type="entry name" value="NrtA/CpmA_ABC-bd_dom"/>
</dbReference>
<reference evidence="7" key="1">
    <citation type="journal article" date="2019" name="Int. J. Syst. Evol. Microbiol.">
        <title>The Global Catalogue of Microorganisms (GCM) 10K type strain sequencing project: providing services to taxonomists for standard genome sequencing and annotation.</title>
        <authorList>
            <consortium name="The Broad Institute Genomics Platform"/>
            <consortium name="The Broad Institute Genome Sequencing Center for Infectious Disease"/>
            <person name="Wu L."/>
            <person name="Ma J."/>
        </authorList>
    </citation>
    <scope>NUCLEOTIDE SEQUENCE [LARGE SCALE GENOMIC DNA]</scope>
    <source>
        <strain evidence="7">CGMCC 1.15922</strain>
    </source>
</reference>
<evidence type="ECO:0000256" key="3">
    <source>
        <dbReference type="ARBA" id="ARBA00022475"/>
    </source>
</evidence>
<proteinExistence type="predicted"/>
<name>A0ABQ3IKB3_9GAMM</name>
<comment type="subcellular location">
    <subcellularLocation>
        <location evidence="1">Endomembrane system</location>
    </subcellularLocation>
</comment>
<dbReference type="RefSeq" id="WP_189376986.1">
    <property type="nucleotide sequence ID" value="NZ_BNAH01000003.1"/>
</dbReference>
<evidence type="ECO:0008006" key="8">
    <source>
        <dbReference type="Google" id="ProtNLM"/>
    </source>
</evidence>
<dbReference type="EMBL" id="BNAH01000003">
    <property type="protein sequence ID" value="GHE83343.1"/>
    <property type="molecule type" value="Genomic_DNA"/>
</dbReference>
<organism evidence="6 7">
    <name type="scientific">Thalassotalea profundi</name>
    <dbReference type="NCBI Taxonomy" id="2036687"/>
    <lineage>
        <taxon>Bacteria</taxon>
        <taxon>Pseudomonadati</taxon>
        <taxon>Pseudomonadota</taxon>
        <taxon>Gammaproteobacteria</taxon>
        <taxon>Alteromonadales</taxon>
        <taxon>Colwelliaceae</taxon>
        <taxon>Thalassotalea</taxon>
    </lineage>
</organism>
<keyword evidence="3" id="KW-1003">Cell membrane</keyword>
<keyword evidence="5" id="KW-0472">Membrane</keyword>
<dbReference type="SUPFAM" id="SSF53850">
    <property type="entry name" value="Periplasmic binding protein-like II"/>
    <property type="match status" value="1"/>
</dbReference>
<evidence type="ECO:0000256" key="5">
    <source>
        <dbReference type="ARBA" id="ARBA00023136"/>
    </source>
</evidence>
<evidence type="ECO:0000256" key="1">
    <source>
        <dbReference type="ARBA" id="ARBA00004308"/>
    </source>
</evidence>
<dbReference type="PANTHER" id="PTHR30024:SF43">
    <property type="entry name" value="BLL4572 PROTEIN"/>
    <property type="match status" value="1"/>
</dbReference>
<evidence type="ECO:0000256" key="4">
    <source>
        <dbReference type="ARBA" id="ARBA00022519"/>
    </source>
</evidence>
<accession>A0ABQ3IKB3</accession>
<dbReference type="PANTHER" id="PTHR30024">
    <property type="entry name" value="ALIPHATIC SULFONATES-BINDING PROTEIN-RELATED"/>
    <property type="match status" value="1"/>
</dbReference>
<dbReference type="CDD" id="cd13553">
    <property type="entry name" value="PBP2_NrtA_CpmA_like"/>
    <property type="match status" value="1"/>
</dbReference>
<protein>
    <recommendedName>
        <fullName evidence="8">Nitrate ABC transporter ATP-binding protein</fullName>
    </recommendedName>
</protein>
<evidence type="ECO:0000256" key="2">
    <source>
        <dbReference type="ARBA" id="ARBA00022448"/>
    </source>
</evidence>
<dbReference type="Proteomes" id="UP000626370">
    <property type="component" value="Unassembled WGS sequence"/>
</dbReference>
<evidence type="ECO:0000313" key="7">
    <source>
        <dbReference type="Proteomes" id="UP000626370"/>
    </source>
</evidence>
<sequence length="358" mass="39823">MLNVDLLEKTHITLGYIPLTDSAPLIIAKEQGFFAKHGLNVTLEKQHSWATLRDKLHAGVIDCASLLAPMPIASSLGLGGVKTHVITPMILSQNGNAITLSKHFYQQLQAQNPTHLTLPLGASALLPIIKARRIKGEKVRLATVYPHSCHYYQILTWLENNNINTEAVDIRIIAPSNMIQALAANEVDGFCVGGPWNAKAVRDDVGVTVATSCDIWPNMPEKVLALLASWQHQHPNTTIQLVKALFEACKWLNSIVNRFEAARIMSNKKYLGVELGAIAPSLISSCLVSKDEPPRQVINYNRFYAPDSPLMNKPDIYSGECLFSYMRKFKHIDNDIIKDNFISTVYRQDLFVDALKAK</sequence>